<gene>
    <name evidence="1" type="ORF">HELGO_WM9045</name>
</gene>
<organism evidence="1">
    <name type="scientific">uncultured Campylobacterales bacterium</name>
    <dbReference type="NCBI Taxonomy" id="352960"/>
    <lineage>
        <taxon>Bacteria</taxon>
        <taxon>Pseudomonadati</taxon>
        <taxon>Campylobacterota</taxon>
        <taxon>Epsilonproteobacteria</taxon>
        <taxon>Campylobacterales</taxon>
        <taxon>environmental samples</taxon>
    </lineage>
</organism>
<reference evidence="1" key="1">
    <citation type="submission" date="2020-01" db="EMBL/GenBank/DDBJ databases">
        <authorList>
            <person name="Meier V. D."/>
            <person name="Meier V D."/>
        </authorList>
    </citation>
    <scope>NUCLEOTIDE SEQUENCE</scope>
    <source>
        <strain evidence="1">HLG_WM_MAG_12</strain>
    </source>
</reference>
<sequence>MKNIVFLIFLTIFLSANNQALRNKITNEVFKVDTDQIFKELRDEVGIQRFQDEYNIIRNEQNFKKALINLKQTVLAKHQRNLNKDALSMPNFKDALKNLEASLKVRDSFITSHLALKAIYTRYWMNDIAINKQYTLLFAESAYNAKICSGYLYYALMTKEITRSIEKSVSIYKEGTKNCKDKYIQREIALKYHKYKYIVKNNIPLYTK</sequence>
<dbReference type="AlphaFoldDB" id="A0A6S6SXL4"/>
<protein>
    <submittedName>
        <fullName evidence="1">Uncharacterized protein</fullName>
    </submittedName>
</protein>
<evidence type="ECO:0000313" key="1">
    <source>
        <dbReference type="EMBL" id="CAA6815430.1"/>
    </source>
</evidence>
<proteinExistence type="predicted"/>
<name>A0A6S6SXL4_9BACT</name>
<accession>A0A6S6SXL4</accession>
<dbReference type="EMBL" id="CACVAW010000067">
    <property type="protein sequence ID" value="CAA6815430.1"/>
    <property type="molecule type" value="Genomic_DNA"/>
</dbReference>